<keyword evidence="3" id="KW-1185">Reference proteome</keyword>
<evidence type="ECO:0000313" key="3">
    <source>
        <dbReference type="Proteomes" id="UP000538929"/>
    </source>
</evidence>
<organism evidence="2 3">
    <name type="scientific">Streptomyces alkaliphilus</name>
    <dbReference type="NCBI Taxonomy" id="1472722"/>
    <lineage>
        <taxon>Bacteria</taxon>
        <taxon>Bacillati</taxon>
        <taxon>Actinomycetota</taxon>
        <taxon>Actinomycetes</taxon>
        <taxon>Kitasatosporales</taxon>
        <taxon>Streptomycetaceae</taxon>
        <taxon>Streptomyces</taxon>
    </lineage>
</organism>
<evidence type="ECO:0000313" key="2">
    <source>
        <dbReference type="EMBL" id="MBB0246588.1"/>
    </source>
</evidence>
<reference evidence="3" key="1">
    <citation type="submission" date="2019-10" db="EMBL/GenBank/DDBJ databases">
        <title>Streptomyces sp. nov., a novel actinobacterium isolated from alkaline environment.</title>
        <authorList>
            <person name="Golinska P."/>
        </authorList>
    </citation>
    <scope>NUCLEOTIDE SEQUENCE [LARGE SCALE GENOMIC DNA]</scope>
    <source>
        <strain evidence="3">DSM 42118</strain>
    </source>
</reference>
<feature type="domain" description="HTH cro/C1-type" evidence="1">
    <location>
        <begin position="27"/>
        <end position="81"/>
    </location>
</feature>
<dbReference type="SMART" id="SM00530">
    <property type="entry name" value="HTH_XRE"/>
    <property type="match status" value="1"/>
</dbReference>
<gene>
    <name evidence="2" type="ORF">FNQ90_21340</name>
</gene>
<dbReference type="InterPro" id="IPR010982">
    <property type="entry name" value="Lambda_DNA-bd_dom_sf"/>
</dbReference>
<dbReference type="InterPro" id="IPR043917">
    <property type="entry name" value="DUF5753"/>
</dbReference>
<sequence length="281" mass="31498">MGGAREMDARHKDTPPLTPDRLLARRLREHREARGLSLRGMGDLIGYPHSYVSRMETGKQRPSDAVAERLDRELGTSGEFVSLLEMARAHLIEAGVRMVLSRETEAVRIQGFASSVLPGLLQTERYARALLRAGIPGETEEEIEERVAVRMRRQEILAREKPPLYQVLLDEATLARPVGGPHVMCEQLARLADRQEEKNISIQVIPFLAGSHGMMGGSLLMMDLETGSPMALVESFRTGVPIESRWEYVECAEVFVAARAMALSEKDSTDLIRRYEKEFAE</sequence>
<dbReference type="Pfam" id="PF13560">
    <property type="entry name" value="HTH_31"/>
    <property type="match status" value="1"/>
</dbReference>
<dbReference type="Proteomes" id="UP000538929">
    <property type="component" value="Unassembled WGS sequence"/>
</dbReference>
<accession>A0A7W3TGV5</accession>
<dbReference type="AlphaFoldDB" id="A0A7W3TGV5"/>
<dbReference type="Gene3D" id="1.10.260.40">
    <property type="entry name" value="lambda repressor-like DNA-binding domains"/>
    <property type="match status" value="1"/>
</dbReference>
<dbReference type="PROSITE" id="PS50943">
    <property type="entry name" value="HTH_CROC1"/>
    <property type="match status" value="1"/>
</dbReference>
<protein>
    <submittedName>
        <fullName evidence="2">Helix-turn-helix domain-containing protein</fullName>
    </submittedName>
</protein>
<dbReference type="EMBL" id="VKHT01000982">
    <property type="protein sequence ID" value="MBB0246588.1"/>
    <property type="molecule type" value="Genomic_DNA"/>
</dbReference>
<dbReference type="Pfam" id="PF19054">
    <property type="entry name" value="DUF5753"/>
    <property type="match status" value="1"/>
</dbReference>
<comment type="caution">
    <text evidence="2">The sequence shown here is derived from an EMBL/GenBank/DDBJ whole genome shotgun (WGS) entry which is preliminary data.</text>
</comment>
<name>A0A7W3TGV5_9ACTN</name>
<dbReference type="CDD" id="cd00093">
    <property type="entry name" value="HTH_XRE"/>
    <property type="match status" value="1"/>
</dbReference>
<dbReference type="InterPro" id="IPR001387">
    <property type="entry name" value="Cro/C1-type_HTH"/>
</dbReference>
<evidence type="ECO:0000259" key="1">
    <source>
        <dbReference type="PROSITE" id="PS50943"/>
    </source>
</evidence>
<dbReference type="SUPFAM" id="SSF47413">
    <property type="entry name" value="lambda repressor-like DNA-binding domains"/>
    <property type="match status" value="1"/>
</dbReference>
<dbReference type="GO" id="GO:0003677">
    <property type="term" value="F:DNA binding"/>
    <property type="evidence" value="ECO:0007669"/>
    <property type="project" value="InterPro"/>
</dbReference>
<proteinExistence type="predicted"/>